<protein>
    <submittedName>
        <fullName evidence="4">ABC transporter substrate-binding protein</fullName>
    </submittedName>
</protein>
<reference evidence="4 5" key="1">
    <citation type="submission" date="2020-07" db="EMBL/GenBank/DDBJ databases">
        <title>Huge and variable diversity of episymbiotic CPR bacteria and DPANN archaea in groundwater ecosystems.</title>
        <authorList>
            <person name="He C.Y."/>
            <person name="Keren R."/>
            <person name="Whittaker M."/>
            <person name="Farag I.F."/>
            <person name="Doudna J."/>
            <person name="Cate J.H.D."/>
            <person name="Banfield J.F."/>
        </authorList>
    </citation>
    <scope>NUCLEOTIDE SEQUENCE [LARGE SCALE GENOMIC DNA]</scope>
    <source>
        <strain evidence="4">NC_groundwater_70_Ag_B-0.1um_54_66</strain>
    </source>
</reference>
<sequence>MGKLLLTASLALLLTAPAIAQETSSPAIHTVPAANAASIAPVHGMALHGAPKYAADFRHLDYVNPDAPKGGTLRMSAVGTFDSLNGYIIKGSPASGLGMIHETLLQQTEDEPFSAYGLLAESIEVPADRSWIIFNLRPEAKWHDGQPVTADDVVWSFNTLTTEGAPFYKGYYNNVKTVEALSPARVKFTFDMAGNLELPLIVGQMPVLPKHFYTNGINAFEESTLTPPLGSGAYKIGKVTPGRSIEYDRVNDWWGKDLPINRGKYNFDKVTYEYFRDSNVLLEAFFADQFDFRQENTAKLWATAYDAPAVKDGRIIKKTIDHKLPQGFQGFIYNTRRPLFQDRAVREAIGYAFDYEWSNKSLAYDSYKRTRSFFSNSEMEASGLPAGRELEILEPFRDKLPPEVFTTEFNPPKTDGSGNNRANLKKAADILDAAGWKVGSDGIRTKDGRRLEFEFIDDNPMFERWVMPFTKNLEKIGVKANYRAIDPAQYQNRLNNYDFDMTVGLFGQSNSPGNEQREFWGSAVADVPGGRNIIGVRDPVVDELIKLIVSAPSREELVVRCRALDRVLQWGFYGIPNWHMPAWRIAYWDRFGAPARNPEFGLPVAETWWTK</sequence>
<dbReference type="PANTHER" id="PTHR30290">
    <property type="entry name" value="PERIPLASMIC BINDING COMPONENT OF ABC TRANSPORTER"/>
    <property type="match status" value="1"/>
</dbReference>
<dbReference type="GO" id="GO:0030288">
    <property type="term" value="C:outer membrane-bounded periplasmic space"/>
    <property type="evidence" value="ECO:0007669"/>
    <property type="project" value="TreeGrafter"/>
</dbReference>
<dbReference type="EMBL" id="CP066681">
    <property type="protein sequence ID" value="QQG37461.1"/>
    <property type="molecule type" value="Genomic_DNA"/>
</dbReference>
<dbReference type="Pfam" id="PF00496">
    <property type="entry name" value="SBP_bac_5"/>
    <property type="match status" value="1"/>
</dbReference>
<dbReference type="GO" id="GO:0015833">
    <property type="term" value="P:peptide transport"/>
    <property type="evidence" value="ECO:0007669"/>
    <property type="project" value="TreeGrafter"/>
</dbReference>
<dbReference type="AlphaFoldDB" id="A0A7T5UIY5"/>
<dbReference type="SUPFAM" id="SSF53850">
    <property type="entry name" value="Periplasmic binding protein-like II"/>
    <property type="match status" value="1"/>
</dbReference>
<evidence type="ECO:0000313" key="5">
    <source>
        <dbReference type="Proteomes" id="UP000595362"/>
    </source>
</evidence>
<proteinExistence type="predicted"/>
<dbReference type="PIRSF" id="PIRSF002741">
    <property type="entry name" value="MppA"/>
    <property type="match status" value="1"/>
</dbReference>
<dbReference type="PANTHER" id="PTHR30290:SF64">
    <property type="entry name" value="ABC TRANSPORTER PERIPLASMIC BINDING PROTEIN"/>
    <property type="match status" value="1"/>
</dbReference>
<keyword evidence="1 2" id="KW-0732">Signal</keyword>
<dbReference type="GO" id="GO:0043190">
    <property type="term" value="C:ATP-binding cassette (ABC) transporter complex"/>
    <property type="evidence" value="ECO:0007669"/>
    <property type="project" value="InterPro"/>
</dbReference>
<evidence type="ECO:0000259" key="3">
    <source>
        <dbReference type="Pfam" id="PF00496"/>
    </source>
</evidence>
<dbReference type="Gene3D" id="3.10.105.10">
    <property type="entry name" value="Dipeptide-binding Protein, Domain 3"/>
    <property type="match status" value="1"/>
</dbReference>
<dbReference type="GO" id="GO:1904680">
    <property type="term" value="F:peptide transmembrane transporter activity"/>
    <property type="evidence" value="ECO:0007669"/>
    <property type="project" value="TreeGrafter"/>
</dbReference>
<gene>
    <name evidence="4" type="ORF">HYS17_10490</name>
</gene>
<dbReference type="InterPro" id="IPR039424">
    <property type="entry name" value="SBP_5"/>
</dbReference>
<dbReference type="Gene3D" id="3.40.190.10">
    <property type="entry name" value="Periplasmic binding protein-like II"/>
    <property type="match status" value="1"/>
</dbReference>
<name>A0A7T5UIY5_9BACT</name>
<feature type="signal peptide" evidence="2">
    <location>
        <begin position="1"/>
        <end position="20"/>
    </location>
</feature>
<evidence type="ECO:0000256" key="2">
    <source>
        <dbReference type="SAM" id="SignalP"/>
    </source>
</evidence>
<dbReference type="InterPro" id="IPR000914">
    <property type="entry name" value="SBP_5_dom"/>
</dbReference>
<organism evidence="4 5">
    <name type="scientific">Micavibrio aeruginosavorus</name>
    <dbReference type="NCBI Taxonomy" id="349221"/>
    <lineage>
        <taxon>Bacteria</taxon>
        <taxon>Pseudomonadati</taxon>
        <taxon>Bdellovibrionota</taxon>
        <taxon>Bdellovibrionia</taxon>
        <taxon>Bdellovibrionales</taxon>
        <taxon>Pseudobdellovibrionaceae</taxon>
        <taxon>Micavibrio</taxon>
    </lineage>
</organism>
<feature type="domain" description="Solute-binding protein family 5" evidence="3">
    <location>
        <begin position="117"/>
        <end position="521"/>
    </location>
</feature>
<dbReference type="InterPro" id="IPR030678">
    <property type="entry name" value="Peptide/Ni-bd"/>
</dbReference>
<dbReference type="GO" id="GO:0042884">
    <property type="term" value="P:microcin transport"/>
    <property type="evidence" value="ECO:0007669"/>
    <property type="project" value="TreeGrafter"/>
</dbReference>
<evidence type="ECO:0000256" key="1">
    <source>
        <dbReference type="ARBA" id="ARBA00022729"/>
    </source>
</evidence>
<feature type="chain" id="PRO_5032577034" evidence="2">
    <location>
        <begin position="21"/>
        <end position="611"/>
    </location>
</feature>
<dbReference type="CDD" id="cd08497">
    <property type="entry name" value="MbnE-like"/>
    <property type="match status" value="1"/>
</dbReference>
<dbReference type="Proteomes" id="UP000595362">
    <property type="component" value="Chromosome"/>
</dbReference>
<evidence type="ECO:0000313" key="4">
    <source>
        <dbReference type="EMBL" id="QQG37461.1"/>
    </source>
</evidence>
<accession>A0A7T5UIY5</accession>